<evidence type="ECO:0000313" key="3">
    <source>
        <dbReference type="Proteomes" id="UP000002038"/>
    </source>
</evidence>
<name>A0A179UJ40_BLAGS</name>
<evidence type="ECO:0000256" key="1">
    <source>
        <dbReference type="SAM" id="MobiDB-lite"/>
    </source>
</evidence>
<dbReference type="VEuPathDB" id="FungiDB:BDBG_16958"/>
<keyword evidence="3" id="KW-1185">Reference proteome</keyword>
<feature type="compositionally biased region" description="Polar residues" evidence="1">
    <location>
        <begin position="25"/>
        <end position="48"/>
    </location>
</feature>
<dbReference type="GeneID" id="42528883"/>
<dbReference type="KEGG" id="bgh:BDBG_16958"/>
<accession>A0A179UJ40</accession>
<dbReference type="EMBL" id="GG657454">
    <property type="protein sequence ID" value="OAT08086.1"/>
    <property type="molecule type" value="Genomic_DNA"/>
</dbReference>
<evidence type="ECO:0000313" key="2">
    <source>
        <dbReference type="EMBL" id="OAT08086.1"/>
    </source>
</evidence>
<dbReference type="RefSeq" id="XP_031578117.1">
    <property type="nucleotide sequence ID" value="XM_031724796.1"/>
</dbReference>
<sequence length="82" mass="9103">MMEVDNDNVELRSLLNISRVPAEVNCSQGRSETKNNQTSHGYRSSTMATAREHKASPSGGNFAFMLGISLEKPNLFRPEFSL</sequence>
<dbReference type="Proteomes" id="UP000002038">
    <property type="component" value="Unassembled WGS sequence"/>
</dbReference>
<organism evidence="2 3">
    <name type="scientific">Blastomyces gilchristii (strain SLH14081)</name>
    <name type="common">Blastomyces dermatitidis</name>
    <dbReference type="NCBI Taxonomy" id="559298"/>
    <lineage>
        <taxon>Eukaryota</taxon>
        <taxon>Fungi</taxon>
        <taxon>Dikarya</taxon>
        <taxon>Ascomycota</taxon>
        <taxon>Pezizomycotina</taxon>
        <taxon>Eurotiomycetes</taxon>
        <taxon>Eurotiomycetidae</taxon>
        <taxon>Onygenales</taxon>
        <taxon>Ajellomycetaceae</taxon>
        <taxon>Blastomyces</taxon>
    </lineage>
</organism>
<protein>
    <submittedName>
        <fullName evidence="2">Uncharacterized protein</fullName>
    </submittedName>
</protein>
<proteinExistence type="predicted"/>
<feature type="region of interest" description="Disordered" evidence="1">
    <location>
        <begin position="25"/>
        <end position="57"/>
    </location>
</feature>
<dbReference type="AlphaFoldDB" id="A0A179UJ40"/>
<gene>
    <name evidence="2" type="ORF">BDBG_16958</name>
</gene>
<reference evidence="3" key="1">
    <citation type="journal article" date="2015" name="PLoS Genet.">
        <title>The dynamic genome and transcriptome of the human fungal pathogen Blastomyces and close relative Emmonsia.</title>
        <authorList>
            <person name="Munoz J.F."/>
            <person name="Gauthier G.M."/>
            <person name="Desjardins C.A."/>
            <person name="Gallo J.E."/>
            <person name="Holder J."/>
            <person name="Sullivan T.D."/>
            <person name="Marty A.J."/>
            <person name="Carmen J.C."/>
            <person name="Chen Z."/>
            <person name="Ding L."/>
            <person name="Gujja S."/>
            <person name="Magrini V."/>
            <person name="Misas E."/>
            <person name="Mitreva M."/>
            <person name="Priest M."/>
            <person name="Saif S."/>
            <person name="Whiston E.A."/>
            <person name="Young S."/>
            <person name="Zeng Q."/>
            <person name="Goldman W.E."/>
            <person name="Mardis E.R."/>
            <person name="Taylor J.W."/>
            <person name="McEwen J.G."/>
            <person name="Clay O.K."/>
            <person name="Klein B.S."/>
            <person name="Cuomo C.A."/>
        </authorList>
    </citation>
    <scope>NUCLEOTIDE SEQUENCE [LARGE SCALE GENOMIC DNA]</scope>
    <source>
        <strain evidence="3">SLH14081</strain>
    </source>
</reference>